<keyword evidence="6" id="KW-1185">Reference proteome</keyword>
<dbReference type="Gene3D" id="3.40.470.10">
    <property type="entry name" value="Uracil-DNA glycosylase-like domain"/>
    <property type="match status" value="1"/>
</dbReference>
<dbReference type="GO" id="GO:0008263">
    <property type="term" value="F:pyrimidine-specific mismatch base pair DNA N-glycosylase activity"/>
    <property type="evidence" value="ECO:0007669"/>
    <property type="project" value="TreeGrafter"/>
</dbReference>
<reference evidence="5 6" key="1">
    <citation type="submission" date="2020-08" db="EMBL/GenBank/DDBJ databases">
        <title>Genome sequence of Rhizobiales bacterium strain IZ6.</title>
        <authorList>
            <person name="Nakai R."/>
            <person name="Naganuma T."/>
        </authorList>
    </citation>
    <scope>NUCLEOTIDE SEQUENCE [LARGE SCALE GENOMIC DNA]</scope>
    <source>
        <strain evidence="5 6">IZ6</strain>
    </source>
</reference>
<evidence type="ECO:0000259" key="4">
    <source>
        <dbReference type="Pfam" id="PF03167"/>
    </source>
</evidence>
<evidence type="ECO:0000256" key="1">
    <source>
        <dbReference type="ARBA" id="ARBA00022763"/>
    </source>
</evidence>
<dbReference type="Pfam" id="PF03167">
    <property type="entry name" value="UDG"/>
    <property type="match status" value="1"/>
</dbReference>
<keyword evidence="2" id="KW-0378">Hydrolase</keyword>
<proteinExistence type="predicted"/>
<protein>
    <submittedName>
        <fullName evidence="5">Mismatch-specific DNA-glycosylase</fullName>
    </submittedName>
</protein>
<dbReference type="SUPFAM" id="SSF52141">
    <property type="entry name" value="Uracil-DNA glycosylase-like"/>
    <property type="match status" value="1"/>
</dbReference>
<name>A0A6S6QLV9_9HYPH</name>
<dbReference type="Proteomes" id="UP000515317">
    <property type="component" value="Chromosome"/>
</dbReference>
<dbReference type="PANTHER" id="PTHR12159">
    <property type="entry name" value="G/T AND G/U MISMATCH-SPECIFIC DNA GLYCOSYLASE"/>
    <property type="match status" value="1"/>
</dbReference>
<dbReference type="InterPro" id="IPR015637">
    <property type="entry name" value="MUG/TDG"/>
</dbReference>
<accession>A0A6S6QLV9</accession>
<dbReference type="CDD" id="cd10028">
    <property type="entry name" value="UDG-F2_TDG_MUG"/>
    <property type="match status" value="1"/>
</dbReference>
<evidence type="ECO:0000313" key="5">
    <source>
        <dbReference type="EMBL" id="BCJ89889.1"/>
    </source>
</evidence>
<dbReference type="RefSeq" id="WP_222876564.1">
    <property type="nucleotide sequence ID" value="NZ_AP023361.1"/>
</dbReference>
<dbReference type="InterPro" id="IPR036895">
    <property type="entry name" value="Uracil-DNA_glycosylase-like_sf"/>
</dbReference>
<dbReference type="GO" id="GO:0006285">
    <property type="term" value="P:base-excision repair, AP site formation"/>
    <property type="evidence" value="ECO:0007669"/>
    <property type="project" value="InterPro"/>
</dbReference>
<evidence type="ECO:0000256" key="3">
    <source>
        <dbReference type="ARBA" id="ARBA00023204"/>
    </source>
</evidence>
<dbReference type="KEGG" id="tso:IZ6_06240"/>
<sequence>MVLPDYLRAGLKLVFCGTAAGERSAQLGRYYAKPGNRFWRALHEAGFTGHLLLPSEDETLLSLGIGLTDLSKTGRGMDSGLKPGDFDAALFRSKVETLAPSFVAFTSKRAGHEYFGLKRVAYGLQEEAIGKTAIFVLPSPSGAARGYWDIGPWKTLARAAGFVV</sequence>
<gene>
    <name evidence="5" type="ORF">IZ6_06240</name>
</gene>
<evidence type="ECO:0000313" key="6">
    <source>
        <dbReference type="Proteomes" id="UP000515317"/>
    </source>
</evidence>
<dbReference type="InterPro" id="IPR005122">
    <property type="entry name" value="Uracil-DNA_glycosylase-like"/>
</dbReference>
<dbReference type="GO" id="GO:0004844">
    <property type="term" value="F:uracil DNA N-glycosylase activity"/>
    <property type="evidence" value="ECO:0007669"/>
    <property type="project" value="TreeGrafter"/>
</dbReference>
<dbReference type="PANTHER" id="PTHR12159:SF9">
    <property type="entry name" value="G_T MISMATCH-SPECIFIC THYMINE DNA GLYCOSYLASE"/>
    <property type="match status" value="1"/>
</dbReference>
<organism evidence="5 6">
    <name type="scientific">Terrihabitans soli</name>
    <dbReference type="NCBI Taxonomy" id="708113"/>
    <lineage>
        <taxon>Bacteria</taxon>
        <taxon>Pseudomonadati</taxon>
        <taxon>Pseudomonadota</taxon>
        <taxon>Alphaproteobacteria</taxon>
        <taxon>Hyphomicrobiales</taxon>
        <taxon>Terrihabitans</taxon>
    </lineage>
</organism>
<feature type="domain" description="Uracil-DNA glycosylase-like" evidence="4">
    <location>
        <begin position="4"/>
        <end position="147"/>
    </location>
</feature>
<evidence type="ECO:0000256" key="2">
    <source>
        <dbReference type="ARBA" id="ARBA00022801"/>
    </source>
</evidence>
<keyword evidence="3" id="KW-0234">DNA repair</keyword>
<dbReference type="EMBL" id="AP023361">
    <property type="protein sequence ID" value="BCJ89889.1"/>
    <property type="molecule type" value="Genomic_DNA"/>
</dbReference>
<dbReference type="AlphaFoldDB" id="A0A6S6QLV9"/>
<keyword evidence="1" id="KW-0227">DNA damage</keyword>